<dbReference type="AlphaFoldDB" id="A9WC71"/>
<evidence type="ECO:0000256" key="7">
    <source>
        <dbReference type="ARBA" id="ARBA00023237"/>
    </source>
</evidence>
<dbReference type="InterPro" id="IPR014755">
    <property type="entry name" value="Cu-Rt/internalin_Ig-like"/>
</dbReference>
<dbReference type="InterPro" id="IPR044048">
    <property type="entry name" value="Big_12"/>
</dbReference>
<sequence length="894" mass="89210">MKRFLIRFWVFLLIVTLLRVDQPMHVVQAAGFVVNSLADDTVDNDLCTLREAILTSNNIPPNDDCGPGSADDDVITFSVSGTIVLNTPMVNITSGQGALTIDGGRNIVISGNNLAIFTVAVGADLTLSNLTVTDGNATLGGAINNLGGTVNIINSTFSNNDASNLGGAIYNTGGIVTITSSTFTNNSSATLGGVIYNTGGTVTITNSTFSNNNAALLGGTIYNVSGTINLYNTIVANSGSSGDCVNLGTIGAAYNNLIEDSTNACGLINGVNGNIIGSDPDLGPLTGAPAYFPLNTGSPAIDNGSNAYCAATDQRGVLRPQDGDGNSSVVCDIGAYEVDIATRTVVNITRAGADPTNAATATFTVTFSEPVTGLDSADFSLTTTGSISGASVGSVSGSGASYTVTVTTGSGDGTLRLDIPTAATITDLAGNTVGGLPFTGGESYTIDKTTPTVVNITRAGADPTNATTATFTVTFSEPVTGLDSADFSLTTTGSISGASVGSVSGSGASYTVTVATGSGDGSLRLDLNPSGTGITDSAGNAISGGFTGGESYTIDKTTPTVVNITRAGADPTNATTATFTVTFSEPVTGLDSADFSLTTTGSISGASVGSVSGSGASYTVTVTTGSGDGSLRLDLNPSGTGITDSAGNAISGGFTGGESYTIDKTTPTVVSITRAEADPTNAATATFTVTFSEPVTGLDSTDFSLTTTGSISGASVSSVSGSGAAYTVTVTTGSGDGSLRLDIPTAATITDLAGNAVGGLPFTGGESYTVDRSLLTVTINQAPAQTDPAISSPIRFIVIFNKPINPTTFTASDITLGGSAPGTLTVTITEIAPNNGTTFEVVVSGMSGNGTVIASIPVNVVQDLAGNGNTASTSTDNEVTYQPEIRIYLPVIMR</sequence>
<organism evidence="9 10">
    <name type="scientific">Chloroflexus aurantiacus (strain ATCC 29366 / DSM 635 / J-10-fl)</name>
    <dbReference type="NCBI Taxonomy" id="324602"/>
    <lineage>
        <taxon>Bacteria</taxon>
        <taxon>Bacillati</taxon>
        <taxon>Chloroflexota</taxon>
        <taxon>Chloroflexia</taxon>
        <taxon>Chloroflexales</taxon>
        <taxon>Chloroflexineae</taxon>
        <taxon>Chloroflexaceae</taxon>
        <taxon>Chloroflexus</taxon>
    </lineage>
</organism>
<protein>
    <submittedName>
        <fullName evidence="9">Polymorphic outer membrane protein</fullName>
    </submittedName>
</protein>
<dbReference type="InParanoid" id="A9WC71"/>
<dbReference type="STRING" id="324602.Caur_0211"/>
<evidence type="ECO:0000256" key="3">
    <source>
        <dbReference type="ARBA" id="ARBA00004613"/>
    </source>
</evidence>
<dbReference type="GO" id="GO:0009279">
    <property type="term" value="C:cell outer membrane"/>
    <property type="evidence" value="ECO:0007669"/>
    <property type="project" value="UniProtKB-SubCell"/>
</dbReference>
<comment type="subcellular location">
    <subcellularLocation>
        <location evidence="1">Cell envelope</location>
    </subcellularLocation>
    <subcellularLocation>
        <location evidence="2">Cell outer membrane</location>
    </subcellularLocation>
    <subcellularLocation>
        <location evidence="3">Secreted</location>
    </subcellularLocation>
</comment>
<dbReference type="PANTHER" id="PTHR34720">
    <property type="entry name" value="MICROCYSTIN DEPENDENT PROTEIN"/>
    <property type="match status" value="1"/>
</dbReference>
<keyword evidence="5" id="KW-0732">Signal</keyword>
<dbReference type="NCBIfam" id="NF041518">
    <property type="entry name" value="choice_anch_Q"/>
    <property type="match status" value="1"/>
</dbReference>
<dbReference type="eggNOG" id="COG3391">
    <property type="taxonomic scope" value="Bacteria"/>
</dbReference>
<dbReference type="Pfam" id="PF19078">
    <property type="entry name" value="Big_12"/>
    <property type="match status" value="3"/>
</dbReference>
<keyword evidence="7" id="KW-0998">Cell outer membrane</keyword>
<keyword evidence="10" id="KW-1185">Reference proteome</keyword>
<dbReference type="eggNOG" id="COG1319">
    <property type="taxonomic scope" value="Bacteria"/>
</dbReference>
<dbReference type="HOGENOM" id="CLU_323314_0_0_0"/>
<dbReference type="PANTHER" id="PTHR34720:SF9">
    <property type="entry name" value="BLR4714 PROTEIN"/>
    <property type="match status" value="1"/>
</dbReference>
<gene>
    <name evidence="9" type="ordered locus">Caur_0211</name>
</gene>
<evidence type="ECO:0000313" key="10">
    <source>
        <dbReference type="Proteomes" id="UP000002008"/>
    </source>
</evidence>
<evidence type="ECO:0000256" key="1">
    <source>
        <dbReference type="ARBA" id="ARBA00004196"/>
    </source>
</evidence>
<dbReference type="InterPro" id="IPR026457">
    <property type="entry name" value="CSLREA_Nterm"/>
</dbReference>
<proteinExistence type="predicted"/>
<evidence type="ECO:0000259" key="8">
    <source>
        <dbReference type="Pfam" id="PF19078"/>
    </source>
</evidence>
<evidence type="ECO:0000256" key="6">
    <source>
        <dbReference type="ARBA" id="ARBA00023136"/>
    </source>
</evidence>
<evidence type="ECO:0000313" key="9">
    <source>
        <dbReference type="EMBL" id="ABY33464.1"/>
    </source>
</evidence>
<evidence type="ECO:0000256" key="2">
    <source>
        <dbReference type="ARBA" id="ARBA00004442"/>
    </source>
</evidence>
<feature type="domain" description="Bacterial Ig-like" evidence="8">
    <location>
        <begin position="447"/>
        <end position="544"/>
    </location>
</feature>
<keyword evidence="4" id="KW-0964">Secreted</keyword>
<dbReference type="SUPFAM" id="SSF51126">
    <property type="entry name" value="Pectin lyase-like"/>
    <property type="match status" value="1"/>
</dbReference>
<dbReference type="PATRIC" id="fig|324602.8.peg.246"/>
<dbReference type="EMBL" id="CP000909">
    <property type="protein sequence ID" value="ABY33464.1"/>
    <property type="molecule type" value="Genomic_DNA"/>
</dbReference>
<dbReference type="NCBIfam" id="TIGR04214">
    <property type="entry name" value="CSLREA_Nterm"/>
    <property type="match status" value="1"/>
</dbReference>
<dbReference type="RefSeq" id="WP_012256120.1">
    <property type="nucleotide sequence ID" value="NC_010175.1"/>
</dbReference>
<dbReference type="InterPro" id="IPR003368">
    <property type="entry name" value="POMP_repeat"/>
</dbReference>
<dbReference type="Proteomes" id="UP000002008">
    <property type="component" value="Chromosome"/>
</dbReference>
<dbReference type="InterPro" id="IPR059226">
    <property type="entry name" value="Choice_anch_Q_dom"/>
</dbReference>
<dbReference type="Pfam" id="PF02415">
    <property type="entry name" value="Chlam_PMP"/>
    <property type="match status" value="2"/>
</dbReference>
<evidence type="ECO:0000256" key="5">
    <source>
        <dbReference type="ARBA" id="ARBA00022729"/>
    </source>
</evidence>
<reference evidence="10" key="1">
    <citation type="journal article" date="2011" name="BMC Genomics">
        <title>Complete genome sequence of the filamentous anoxygenic phototrophic bacterium Chloroflexus aurantiacus.</title>
        <authorList>
            <person name="Tang K.H."/>
            <person name="Barry K."/>
            <person name="Chertkov O."/>
            <person name="Dalin E."/>
            <person name="Han C.S."/>
            <person name="Hauser L.J."/>
            <person name="Honchak B.M."/>
            <person name="Karbach L.E."/>
            <person name="Land M.L."/>
            <person name="Lapidus A."/>
            <person name="Larimer F.W."/>
            <person name="Mikhailova N."/>
            <person name="Pitluck S."/>
            <person name="Pierson B.K."/>
            <person name="Blankenship R.E."/>
        </authorList>
    </citation>
    <scope>NUCLEOTIDE SEQUENCE [LARGE SCALE GENOMIC DNA]</scope>
    <source>
        <strain evidence="10">ATCC 29366 / DSM 635 / J-10-fl</strain>
    </source>
</reference>
<name>A9WC71_CHLAA</name>
<dbReference type="GO" id="GO:0005576">
    <property type="term" value="C:extracellular region"/>
    <property type="evidence" value="ECO:0007669"/>
    <property type="project" value="UniProtKB-SubCell"/>
</dbReference>
<dbReference type="EnsemblBacteria" id="ABY33464">
    <property type="protein sequence ID" value="ABY33464"/>
    <property type="gene ID" value="Caur_0211"/>
</dbReference>
<keyword evidence="6" id="KW-0472">Membrane</keyword>
<feature type="domain" description="Bacterial Ig-like" evidence="8">
    <location>
        <begin position="555"/>
        <end position="652"/>
    </location>
</feature>
<evidence type="ECO:0000256" key="4">
    <source>
        <dbReference type="ARBA" id="ARBA00022525"/>
    </source>
</evidence>
<feature type="domain" description="Bacterial Ig-like" evidence="8">
    <location>
        <begin position="663"/>
        <end position="757"/>
    </location>
</feature>
<dbReference type="KEGG" id="cau:Caur_0211"/>
<dbReference type="InterPro" id="IPR011050">
    <property type="entry name" value="Pectin_lyase_fold/virulence"/>
</dbReference>
<dbReference type="Gene3D" id="2.60.40.1220">
    <property type="match status" value="4"/>
</dbReference>
<accession>A9WC71</accession>